<keyword evidence="2" id="KW-0378">Hydrolase</keyword>
<keyword evidence="2" id="KW-0540">Nuclease</keyword>
<dbReference type="SUPFAM" id="SSF52980">
    <property type="entry name" value="Restriction endonuclease-like"/>
    <property type="match status" value="1"/>
</dbReference>
<proteinExistence type="predicted"/>
<dbReference type="GO" id="GO:0004519">
    <property type="term" value="F:endonuclease activity"/>
    <property type="evidence" value="ECO:0007669"/>
    <property type="project" value="UniProtKB-KW"/>
</dbReference>
<dbReference type="EMBL" id="JAZAQF010000069">
    <property type="protein sequence ID" value="MFG3818216.1"/>
    <property type="molecule type" value="Genomic_DNA"/>
</dbReference>
<protein>
    <submittedName>
        <fullName evidence="2">Uma2 family endonuclease</fullName>
    </submittedName>
</protein>
<accession>A0ABW7CAM8</accession>
<feature type="domain" description="Putative restriction endonuclease" evidence="1">
    <location>
        <begin position="12"/>
        <end position="170"/>
    </location>
</feature>
<keyword evidence="2" id="KW-0255">Endonuclease</keyword>
<dbReference type="RefSeq" id="WP_393013348.1">
    <property type="nucleotide sequence ID" value="NZ_JAZAQF010000069.1"/>
</dbReference>
<dbReference type="CDD" id="cd06260">
    <property type="entry name" value="DUF820-like"/>
    <property type="match status" value="1"/>
</dbReference>
<dbReference type="PANTHER" id="PTHR36558">
    <property type="entry name" value="GLR1098 PROTEIN"/>
    <property type="match status" value="1"/>
</dbReference>
<sequence>MLATDPLYISPADYLAAEEISPIRHEYRDGEVFAMTGGTRNHHLIALNCATVLKMYLRGSGCRVFVEGMKLRIEASNAFYYPDVVVTCDDRDRPNNEQYISYPRLIIEVLSPSTARFDRTEKFADYRTIPSLTEYVLVSTDCQAIELFQKSDRGEWQRANPSDPVQLMSVNASIAIADIYEDTDLAG</sequence>
<dbReference type="Proteomes" id="UP001604335">
    <property type="component" value="Unassembled WGS sequence"/>
</dbReference>
<organism evidence="2 3">
    <name type="scientific">Limnothrix redekei LRLZ20PSL1</name>
    <dbReference type="NCBI Taxonomy" id="3112953"/>
    <lineage>
        <taxon>Bacteria</taxon>
        <taxon>Bacillati</taxon>
        <taxon>Cyanobacteriota</taxon>
        <taxon>Cyanophyceae</taxon>
        <taxon>Pseudanabaenales</taxon>
        <taxon>Pseudanabaenaceae</taxon>
        <taxon>Limnothrix</taxon>
    </lineage>
</organism>
<evidence type="ECO:0000313" key="3">
    <source>
        <dbReference type="Proteomes" id="UP001604335"/>
    </source>
</evidence>
<reference evidence="3" key="1">
    <citation type="journal article" date="2024" name="Algal Res.">
        <title>Biochemical, toxicological and genomic investigation of a high-biomass producing Limnothrix strain isolated from Italian shallow drinking water reservoir.</title>
        <authorList>
            <person name="Simonazzi M."/>
            <person name="Shishido T.K."/>
            <person name="Delbaje E."/>
            <person name="Wahlsten M."/>
            <person name="Fewer D.P."/>
            <person name="Sivonen K."/>
            <person name="Pezzolesi L."/>
            <person name="Pistocchi R."/>
        </authorList>
    </citation>
    <scope>NUCLEOTIDE SEQUENCE [LARGE SCALE GENOMIC DNA]</scope>
    <source>
        <strain evidence="3">LRLZ20PSL1</strain>
    </source>
</reference>
<dbReference type="InterPro" id="IPR008538">
    <property type="entry name" value="Uma2"/>
</dbReference>
<dbReference type="Pfam" id="PF05685">
    <property type="entry name" value="Uma2"/>
    <property type="match status" value="1"/>
</dbReference>
<dbReference type="InterPro" id="IPR011335">
    <property type="entry name" value="Restrct_endonuc-II-like"/>
</dbReference>
<dbReference type="Gene3D" id="3.90.1570.10">
    <property type="entry name" value="tt1808, chain A"/>
    <property type="match status" value="1"/>
</dbReference>
<comment type="caution">
    <text evidence="2">The sequence shown here is derived from an EMBL/GenBank/DDBJ whole genome shotgun (WGS) entry which is preliminary data.</text>
</comment>
<dbReference type="PANTHER" id="PTHR36558:SF1">
    <property type="entry name" value="RESTRICTION ENDONUCLEASE DOMAIN-CONTAINING PROTEIN-RELATED"/>
    <property type="match status" value="1"/>
</dbReference>
<evidence type="ECO:0000313" key="2">
    <source>
        <dbReference type="EMBL" id="MFG3818216.1"/>
    </source>
</evidence>
<gene>
    <name evidence="2" type="ORF">VPK24_11265</name>
</gene>
<dbReference type="InterPro" id="IPR012296">
    <property type="entry name" value="Nuclease_put_TT1808"/>
</dbReference>
<name>A0ABW7CAM8_9CYAN</name>
<keyword evidence="3" id="KW-1185">Reference proteome</keyword>
<evidence type="ECO:0000259" key="1">
    <source>
        <dbReference type="Pfam" id="PF05685"/>
    </source>
</evidence>